<name>A0A3E0G5Z9_9PSEU</name>
<organism evidence="2 3">
    <name type="scientific">Kutzneria buriramensis</name>
    <dbReference type="NCBI Taxonomy" id="1045776"/>
    <lineage>
        <taxon>Bacteria</taxon>
        <taxon>Bacillati</taxon>
        <taxon>Actinomycetota</taxon>
        <taxon>Actinomycetes</taxon>
        <taxon>Pseudonocardiales</taxon>
        <taxon>Pseudonocardiaceae</taxon>
        <taxon>Kutzneria</taxon>
    </lineage>
</organism>
<evidence type="ECO:0000313" key="3">
    <source>
        <dbReference type="Proteomes" id="UP000256269"/>
    </source>
</evidence>
<evidence type="ECO:0000313" key="2">
    <source>
        <dbReference type="EMBL" id="REH18310.1"/>
    </source>
</evidence>
<evidence type="ECO:0000256" key="1">
    <source>
        <dbReference type="SAM" id="MobiDB-lite"/>
    </source>
</evidence>
<proteinExistence type="predicted"/>
<dbReference type="AlphaFoldDB" id="A0A3E0G5Z9"/>
<accession>A0A3E0G5Z9</accession>
<dbReference type="RefSeq" id="WP_116182164.1">
    <property type="nucleotide sequence ID" value="NZ_CP144379.1"/>
</dbReference>
<protein>
    <submittedName>
        <fullName evidence="2">Uncharacterized protein</fullName>
    </submittedName>
</protein>
<sequence length="180" mass="19379">MAHDQTPESEPATTEDTVSERVTETVVARDCAGCGGPITYKGRGRRGQFCSARCRQKAWALRAAGEQLAAGEDPRPPVVREVVERTTERVIERVTVKPVPIAGYVSPSTPAMPVPSAPAAPTDARGWIALLAELEQQLLDPQSPIASAHWNHRRLFDAVVRASAALGHAHPGGLDRLSRH</sequence>
<feature type="region of interest" description="Disordered" evidence="1">
    <location>
        <begin position="1"/>
        <end position="21"/>
    </location>
</feature>
<keyword evidence="3" id="KW-1185">Reference proteome</keyword>
<comment type="caution">
    <text evidence="2">The sequence shown here is derived from an EMBL/GenBank/DDBJ whole genome shotgun (WGS) entry which is preliminary data.</text>
</comment>
<dbReference type="EMBL" id="QUNO01000036">
    <property type="protein sequence ID" value="REH18310.1"/>
    <property type="molecule type" value="Genomic_DNA"/>
</dbReference>
<gene>
    <name evidence="2" type="ORF">BCF44_13665</name>
</gene>
<reference evidence="2 3" key="1">
    <citation type="submission" date="2018-08" db="EMBL/GenBank/DDBJ databases">
        <title>Genomic Encyclopedia of Archaeal and Bacterial Type Strains, Phase II (KMG-II): from individual species to whole genera.</title>
        <authorList>
            <person name="Goeker M."/>
        </authorList>
    </citation>
    <scope>NUCLEOTIDE SEQUENCE [LARGE SCALE GENOMIC DNA]</scope>
    <source>
        <strain evidence="2 3">DSM 45791</strain>
    </source>
</reference>
<dbReference type="OrthoDB" id="4219687at2"/>
<dbReference type="Proteomes" id="UP000256269">
    <property type="component" value="Unassembled WGS sequence"/>
</dbReference>